<proteinExistence type="predicted"/>
<accession>A0A175JEH7</accession>
<sequence>MNNNLPNSYEINKEIEMKEEVLSPNILIENNSDNNEVSYSQITTKQHNWYKRLTVTIVCVILLFSYIFTYVLLKTTPDTKEIKKILIIGVSEVLLLVIIFSIQTILLFPFVQQRLHESSIITKIMGKVYSKYNSTTFVFKLPNINKMIEKIYPPVPNEKVNKTILNRMIEKYRKFIDQHLVSIKVFSLIFCCISSIITLILIYLLIQQKNTFRILYIQTFVISVLILSVLIIGCIIITKILEITLVLLNALMYVLYKRIIFSASLFISMSLIGIVTSLIVSVIPNLKPNSSSFYLVSYSTITFLAFLLFLLSALIHTIFLCCKNPKEWMNVLKKCITSLFKHHYIATLIFFLIMLTSGITTILSWRGSILYFKSIVVPDSFNSVENNSSIKITNIPIITRDIEVITFGCGKKNYYRECYANPTIKTPTIDMSRFIELSITSQDYYHLNSRIIPLNGQVYFPKDILRLNKTSHFKSVIILPHQLGNLINSDDGYDYLQKTFAQNDLIGIVIDSSFFDKDFNDKTIISKNYNLTTQEAYIEARSILTYNILQYLNVALNNYFNFTVDMSEIGIVGDREGGAVGIRLIEVMNRNKTFPILLKDWNIITIKVISFSGLSCNQIIKHNIMNDIQSYFIETIPSISTYPNPFLSSYAIFESPDLIFINQTNILNSNRPFYYTGSLFIQRGNPNDFNIIYEEPNNHIILDNIFPIQSNYISKTQLDYIVSLFIGSHFMCSLNSNCINYKMLQDFKIADEVLPMNSGYFNTFISNNDILIDSNGKISPNITISTNSSYVGLYYQNAYQRFHRNLQCHKKCSIKYLFNVPIYAKGIEFNFYQVGNSSNYNNAILIHSNKNVKEIAKFKYAGIPQSKTPFTLSKVYFLQLFEFVFNTQQQPIEIDELEILFDGEILLDNVAVFN</sequence>
<dbReference type="VEuPathDB" id="AmoebaDB:EHI_012300"/>
<dbReference type="VEuPathDB" id="AmoebaDB:EHI7A_172970"/>
<evidence type="ECO:0000256" key="1">
    <source>
        <dbReference type="SAM" id="Phobius"/>
    </source>
</evidence>
<dbReference type="VEuPathDB" id="AmoebaDB:EHI5A_093920"/>
<feature type="transmembrane region" description="Helical" evidence="1">
    <location>
        <begin position="295"/>
        <end position="322"/>
    </location>
</feature>
<keyword evidence="1" id="KW-0812">Transmembrane</keyword>
<gene>
    <name evidence="2" type="ORF">CL6EHI_012300</name>
</gene>
<feature type="transmembrane region" description="Helical" evidence="1">
    <location>
        <begin position="85"/>
        <end position="111"/>
    </location>
</feature>
<evidence type="ECO:0000313" key="2">
    <source>
        <dbReference type="EMBL" id="GAT91916.1"/>
    </source>
</evidence>
<feature type="transmembrane region" description="Helical" evidence="1">
    <location>
        <begin position="259"/>
        <end position="283"/>
    </location>
</feature>
<dbReference type="VEuPathDB" id="AmoebaDB:EHI8A_067470"/>
<comment type="caution">
    <text evidence="2">The sequence shown here is derived from an EMBL/GenBank/DDBJ whole genome shotgun (WGS) entry which is preliminary data.</text>
</comment>
<dbReference type="AlphaFoldDB" id="A0A175JEH7"/>
<organism evidence="2 3">
    <name type="scientific">Entamoeba histolytica</name>
    <dbReference type="NCBI Taxonomy" id="5759"/>
    <lineage>
        <taxon>Eukaryota</taxon>
        <taxon>Amoebozoa</taxon>
        <taxon>Evosea</taxon>
        <taxon>Archamoebae</taxon>
        <taxon>Mastigamoebida</taxon>
        <taxon>Entamoebidae</taxon>
        <taxon>Entamoeba</taxon>
    </lineage>
</organism>
<feature type="transmembrane region" description="Helical" evidence="1">
    <location>
        <begin position="53"/>
        <end position="73"/>
    </location>
</feature>
<dbReference type="eggNOG" id="ENOG502RG1E">
    <property type="taxonomic scope" value="Eukaryota"/>
</dbReference>
<keyword evidence="1" id="KW-1133">Transmembrane helix</keyword>
<feature type="transmembrane region" description="Helical" evidence="1">
    <location>
        <begin position="181"/>
        <end position="206"/>
    </location>
</feature>
<dbReference type="VEuPathDB" id="AmoebaDB:KM1_122870"/>
<feature type="transmembrane region" description="Helical" evidence="1">
    <location>
        <begin position="343"/>
        <end position="365"/>
    </location>
</feature>
<dbReference type="EMBL" id="BDEQ01000001">
    <property type="protein sequence ID" value="GAT91916.1"/>
    <property type="molecule type" value="Genomic_DNA"/>
</dbReference>
<dbReference type="Proteomes" id="UP000078387">
    <property type="component" value="Unassembled WGS sequence"/>
</dbReference>
<evidence type="ECO:0000313" key="3">
    <source>
        <dbReference type="Proteomes" id="UP000078387"/>
    </source>
</evidence>
<feature type="transmembrane region" description="Helical" evidence="1">
    <location>
        <begin position="212"/>
        <end position="238"/>
    </location>
</feature>
<reference evidence="2 3" key="1">
    <citation type="submission" date="2016-05" db="EMBL/GenBank/DDBJ databases">
        <title>First whole genome sequencing of Entamoeba histolytica HM1:IMSS-clone-6.</title>
        <authorList>
            <person name="Mukherjee Avik.K."/>
            <person name="Izumyama S."/>
            <person name="Nakada-Tsukui K."/>
            <person name="Nozaki T."/>
        </authorList>
    </citation>
    <scope>NUCLEOTIDE SEQUENCE [LARGE SCALE GENOMIC DNA]</scope>
    <source>
        <strain evidence="2 3">HM1:IMSS clone 6</strain>
    </source>
</reference>
<keyword evidence="1" id="KW-0472">Membrane</keyword>
<name>A0A175JEH7_ENTHI</name>
<protein>
    <submittedName>
        <fullName evidence="2">Uncharacterized protein</fullName>
    </submittedName>
</protein>